<evidence type="ECO:0000256" key="5">
    <source>
        <dbReference type="RuleBase" id="RU361155"/>
    </source>
</evidence>
<feature type="domain" description="Sulfotransferase" evidence="6">
    <location>
        <begin position="97"/>
        <end position="341"/>
    </location>
</feature>
<dbReference type="InterPro" id="IPR000863">
    <property type="entry name" value="Sulfotransferase_dom"/>
</dbReference>
<organism evidence="7 8">
    <name type="scientific">Podarcis lilfordi</name>
    <name type="common">Lilford's wall lizard</name>
    <dbReference type="NCBI Taxonomy" id="74358"/>
    <lineage>
        <taxon>Eukaryota</taxon>
        <taxon>Metazoa</taxon>
        <taxon>Chordata</taxon>
        <taxon>Craniata</taxon>
        <taxon>Vertebrata</taxon>
        <taxon>Euteleostomi</taxon>
        <taxon>Lepidosauria</taxon>
        <taxon>Squamata</taxon>
        <taxon>Bifurcata</taxon>
        <taxon>Unidentata</taxon>
        <taxon>Episquamata</taxon>
        <taxon>Laterata</taxon>
        <taxon>Lacertibaenia</taxon>
        <taxon>Lacertidae</taxon>
        <taxon>Podarcis</taxon>
    </lineage>
</organism>
<evidence type="ECO:0000313" key="8">
    <source>
        <dbReference type="Proteomes" id="UP001178461"/>
    </source>
</evidence>
<name>A0AA35KQH2_9SAUR</name>
<dbReference type="GO" id="GO:0005737">
    <property type="term" value="C:cytoplasm"/>
    <property type="evidence" value="ECO:0007669"/>
    <property type="project" value="UniProtKB-SubCell"/>
</dbReference>
<comment type="similarity">
    <text evidence="2 5">Belongs to the sulfotransferase 1 family.</text>
</comment>
<dbReference type="Pfam" id="PF00685">
    <property type="entry name" value="Sulfotransfer_1"/>
    <property type="match status" value="1"/>
</dbReference>
<evidence type="ECO:0000256" key="1">
    <source>
        <dbReference type="ARBA" id="ARBA00004496"/>
    </source>
</evidence>
<accession>A0AA35KQH2</accession>
<comment type="subcellular location">
    <subcellularLocation>
        <location evidence="1">Cytoplasm</location>
    </subcellularLocation>
</comment>
<evidence type="ECO:0000256" key="2">
    <source>
        <dbReference type="ARBA" id="ARBA00005771"/>
    </source>
</evidence>
<proteinExistence type="inferred from homology"/>
<dbReference type="InterPro" id="IPR027417">
    <property type="entry name" value="P-loop_NTPase"/>
</dbReference>
<keyword evidence="4 5" id="KW-0808">Transferase</keyword>
<gene>
    <name evidence="7" type="ORF">PODLI_1B001829</name>
</gene>
<dbReference type="SUPFAM" id="SSF52540">
    <property type="entry name" value="P-loop containing nucleoside triphosphate hydrolases"/>
    <property type="match status" value="1"/>
</dbReference>
<dbReference type="Proteomes" id="UP001178461">
    <property type="component" value="Chromosome 8"/>
</dbReference>
<keyword evidence="8" id="KW-1185">Reference proteome</keyword>
<protein>
    <recommendedName>
        <fullName evidence="5">Sulfotransferase</fullName>
        <ecNumber evidence="5">2.8.2.-</ecNumber>
    </recommendedName>
</protein>
<dbReference type="GO" id="GO:0008146">
    <property type="term" value="F:sulfotransferase activity"/>
    <property type="evidence" value="ECO:0007669"/>
    <property type="project" value="InterPro"/>
</dbReference>
<evidence type="ECO:0000256" key="4">
    <source>
        <dbReference type="ARBA" id="ARBA00022679"/>
    </source>
</evidence>
<dbReference type="PANTHER" id="PTHR11783">
    <property type="entry name" value="SULFOTRANSFERASE SULT"/>
    <property type="match status" value="1"/>
</dbReference>
<dbReference type="EC" id="2.8.2.-" evidence="5"/>
<sequence length="348" mass="40959">MAKSSRKLRVYLGRQFLLPSNGTCTDLKLNAKSNKFYNWLRTRERKRPEEGKTRSSQWFFSVSSMTSFTYKGISLPVVDYYSEETLRYVENEFQMLDDDIVSVTYPKSGTHWMQEILGLIWRDGDPSWVQSLPAWERIAWIDSIPGLQLALKYPAPRLLGSHLPFHIFPKSFLHSKSKVIYTVRNPKDVMISYYHFSKGLKIVEDPGTLEEYMEEFLSGSVSYGSWFEHVKSWMEMKDKSNFFIITYEELQQDLLGSVKRICHFIGKELNSQQIDSVVENASFHKMKDNNMSNFTQFPDTYFDHTKGKLMRKGICGDWKNHLTVAQNEHFDRVYRENMQGLRMTFPWD</sequence>
<evidence type="ECO:0000313" key="7">
    <source>
        <dbReference type="EMBL" id="CAI5781308.1"/>
    </source>
</evidence>
<evidence type="ECO:0000259" key="6">
    <source>
        <dbReference type="Pfam" id="PF00685"/>
    </source>
</evidence>
<dbReference type="EMBL" id="OX395133">
    <property type="protein sequence ID" value="CAI5781308.1"/>
    <property type="molecule type" value="Genomic_DNA"/>
</dbReference>
<keyword evidence="3" id="KW-0963">Cytoplasm</keyword>
<evidence type="ECO:0000256" key="3">
    <source>
        <dbReference type="ARBA" id="ARBA00022490"/>
    </source>
</evidence>
<dbReference type="Gene3D" id="3.40.50.300">
    <property type="entry name" value="P-loop containing nucleotide triphosphate hydrolases"/>
    <property type="match status" value="1"/>
</dbReference>
<dbReference type="FunFam" id="3.40.50.300:FF:000433">
    <property type="entry name" value="Estrogen sulfotransferase"/>
    <property type="match status" value="1"/>
</dbReference>
<reference evidence="7" key="1">
    <citation type="submission" date="2022-12" db="EMBL/GenBank/DDBJ databases">
        <authorList>
            <person name="Alioto T."/>
            <person name="Alioto T."/>
            <person name="Gomez Garrido J."/>
        </authorList>
    </citation>
    <scope>NUCLEOTIDE SEQUENCE</scope>
</reference>
<dbReference type="AlphaFoldDB" id="A0AA35KQH2"/>